<dbReference type="PIRSF" id="PIRSF000699">
    <property type="entry name" value="PTS_IILac_III"/>
    <property type="match status" value="1"/>
</dbReference>
<reference evidence="8 9" key="1">
    <citation type="submission" date="2018-11" db="EMBL/GenBank/DDBJ databases">
        <title>Characterization of surface water Dickeya isolates.</title>
        <authorList>
            <person name="Van Gijsegem F."/>
            <person name="Pedron J."/>
        </authorList>
    </citation>
    <scope>NUCLEOTIDE SEQUENCE [LARGE SCALE GENOMIC DNA]</scope>
    <source>
        <strain evidence="8 9">FVG1-MFV-O17</strain>
    </source>
</reference>
<dbReference type="SUPFAM" id="SSF46973">
    <property type="entry name" value="Enzyme IIa from lactose specific PTS, IIa-lac"/>
    <property type="match status" value="1"/>
</dbReference>
<evidence type="ECO:0000256" key="7">
    <source>
        <dbReference type="PROSITE-ProRule" id="PRU00418"/>
    </source>
</evidence>
<keyword evidence="1" id="KW-0813">Transport</keyword>
<dbReference type="RefSeq" id="WP_123252900.1">
    <property type="nucleotide sequence ID" value="NZ_RJLR01000025.1"/>
</dbReference>
<dbReference type="PROSITE" id="PS51095">
    <property type="entry name" value="PTS_EIIA_TYPE_3"/>
    <property type="match status" value="1"/>
</dbReference>
<dbReference type="PANTHER" id="PTHR34382:SF7">
    <property type="entry name" value="PTS SYSTEM N,N'-DIACETYLCHITOBIOSE-SPECIFIC EIIA COMPONENT"/>
    <property type="match status" value="1"/>
</dbReference>
<dbReference type="Gene3D" id="1.20.58.80">
    <property type="entry name" value="Phosphotransferase system, lactose/cellobiose-type IIA subunit"/>
    <property type="match status" value="1"/>
</dbReference>
<evidence type="ECO:0000256" key="5">
    <source>
        <dbReference type="PIRSR" id="PIRSR000699-1"/>
    </source>
</evidence>
<dbReference type="GO" id="GO:0009401">
    <property type="term" value="P:phosphoenolpyruvate-dependent sugar phosphotransferase system"/>
    <property type="evidence" value="ECO:0007669"/>
    <property type="project" value="UniProtKB-KW"/>
</dbReference>
<dbReference type="GO" id="GO:0046872">
    <property type="term" value="F:metal ion binding"/>
    <property type="evidence" value="ECO:0007669"/>
    <property type="project" value="UniProtKB-KW"/>
</dbReference>
<dbReference type="Proteomes" id="UP000276061">
    <property type="component" value="Unassembled WGS sequence"/>
</dbReference>
<keyword evidence="3" id="KW-0808">Transferase</keyword>
<dbReference type="CDD" id="cd00215">
    <property type="entry name" value="PTS_IIA_lac"/>
    <property type="match status" value="1"/>
</dbReference>
<accession>A0A3N0FWU7</accession>
<proteinExistence type="predicted"/>
<dbReference type="GO" id="GO:0016740">
    <property type="term" value="F:transferase activity"/>
    <property type="evidence" value="ECO:0007669"/>
    <property type="project" value="UniProtKB-KW"/>
</dbReference>
<sequence>MELDMEQTVMELLINAGEARSSAMMAIQAAREQDWAQADAQLQASKDAAKAAHLIQTRLIGLDEGEGKVPVNLIMVHAQDHLMTAMLCHDLAEELVLLRKALSDRPSA</sequence>
<dbReference type="Pfam" id="PF02255">
    <property type="entry name" value="PTS_IIA"/>
    <property type="match status" value="1"/>
</dbReference>
<dbReference type="AlphaFoldDB" id="A0A3N0FWU7"/>
<gene>
    <name evidence="8" type="ORF">EF878_14350</name>
</gene>
<feature type="active site" description="Tele-phosphohistidine intermediate" evidence="5">
    <location>
        <position position="77"/>
    </location>
</feature>
<dbReference type="EMBL" id="RJLR01000025">
    <property type="protein sequence ID" value="RNM04599.1"/>
    <property type="molecule type" value="Genomic_DNA"/>
</dbReference>
<feature type="binding site" evidence="6">
    <location>
        <position position="80"/>
    </location>
    <ligand>
        <name>Mg(2+)</name>
        <dbReference type="ChEBI" id="CHEBI:18420"/>
        <note>ligand shared between all trimeric partners</note>
    </ligand>
</feature>
<keyword evidence="2" id="KW-0762">Sugar transport</keyword>
<keyword evidence="6" id="KW-0460">Magnesium</keyword>
<dbReference type="OrthoDB" id="350602at2"/>
<evidence type="ECO:0000313" key="8">
    <source>
        <dbReference type="EMBL" id="RNM04599.1"/>
    </source>
</evidence>
<comment type="cofactor">
    <cofactor evidence="6">
        <name>Mg(2+)</name>
        <dbReference type="ChEBI" id="CHEBI:18420"/>
    </cofactor>
    <text evidence="6">Binds 1 Mg(2+) ion per trimer.</text>
</comment>
<keyword evidence="6" id="KW-0479">Metal-binding</keyword>
<dbReference type="PANTHER" id="PTHR34382">
    <property type="entry name" value="PTS SYSTEM N,N'-DIACETYLCHITOBIOSE-SPECIFIC EIIA COMPONENT"/>
    <property type="match status" value="1"/>
</dbReference>
<evidence type="ECO:0000313" key="9">
    <source>
        <dbReference type="Proteomes" id="UP000276061"/>
    </source>
</evidence>
<protein>
    <submittedName>
        <fullName evidence="8">PTS lactose/cellobiose transporter subunit IIA</fullName>
    </submittedName>
</protein>
<evidence type="ECO:0000256" key="2">
    <source>
        <dbReference type="ARBA" id="ARBA00022597"/>
    </source>
</evidence>
<evidence type="ECO:0000256" key="4">
    <source>
        <dbReference type="ARBA" id="ARBA00022683"/>
    </source>
</evidence>
<evidence type="ECO:0000256" key="3">
    <source>
        <dbReference type="ARBA" id="ARBA00022679"/>
    </source>
</evidence>
<organism evidence="8 9">
    <name type="scientific">Dickeya undicola</name>
    <dbReference type="NCBI Taxonomy" id="1577887"/>
    <lineage>
        <taxon>Bacteria</taxon>
        <taxon>Pseudomonadati</taxon>
        <taxon>Pseudomonadota</taxon>
        <taxon>Gammaproteobacteria</taxon>
        <taxon>Enterobacterales</taxon>
        <taxon>Pectobacteriaceae</taxon>
        <taxon>Dickeya</taxon>
    </lineage>
</organism>
<evidence type="ECO:0000256" key="1">
    <source>
        <dbReference type="ARBA" id="ARBA00022448"/>
    </source>
</evidence>
<feature type="modified residue" description="Phosphohistidine; by HPr" evidence="7">
    <location>
        <position position="77"/>
    </location>
</feature>
<dbReference type="InterPro" id="IPR036542">
    <property type="entry name" value="PTS_IIA_lac/cel_sf"/>
</dbReference>
<keyword evidence="4" id="KW-0598">Phosphotransferase system</keyword>
<comment type="caution">
    <text evidence="8">The sequence shown here is derived from an EMBL/GenBank/DDBJ whole genome shotgun (WGS) entry which is preliminary data.</text>
</comment>
<dbReference type="InterPro" id="IPR003188">
    <property type="entry name" value="PTS_IIA_lac/cel"/>
</dbReference>
<evidence type="ECO:0000256" key="6">
    <source>
        <dbReference type="PIRSR" id="PIRSR000699-2"/>
    </source>
</evidence>
<name>A0A3N0FWU7_9GAMM</name>